<dbReference type="RefSeq" id="WP_014765468.1">
    <property type="nucleotide sequence ID" value="NC_018000.1"/>
</dbReference>
<evidence type="ECO:0000313" key="1">
    <source>
        <dbReference type="EMBL" id="AFL53345.1"/>
    </source>
</evidence>
<sequence>MIDDGLEALRAEIGLREIASLVERTARWVAPETFVYLPVWYPEYARRKLFYNANWSEPRINTNRVSKAKVHKFEGNINANEALTKALGLRKKNRPNWSCCHLWGVDDPKYQKSNDVVADHRFYSCIANMVLLPTPLKAFTDTMPEIKAMLRLCARNLYGWQCDHETMEATNKALDAWSDWSAWPNSWPRQGEKKLPLGTTPFSDAIKADADRRLATIRRDLVEAGEYYPREGVRNALNYWGIAETAVERNAGAKNEENRMAY</sequence>
<reference evidence="1 2" key="1">
    <citation type="journal article" date="2012" name="J. Bacteriol.">
        <title>Complete genome sequence of the broad-host-range strain Sinorhizobium fredii USDA257.</title>
        <authorList>
            <person name="Schuldes J."/>
            <person name="Rodriguez Orbegoso M."/>
            <person name="Schmeisser C."/>
            <person name="Krishnan H.B."/>
            <person name="Daniel R."/>
            <person name="Streit W.R."/>
        </authorList>
    </citation>
    <scope>NUCLEOTIDE SEQUENCE [LARGE SCALE GENOMIC DNA]</scope>
    <source>
        <strain evidence="1 2">USDA 257</strain>
    </source>
</reference>
<protein>
    <submittedName>
        <fullName evidence="1">Uncharacterized protein</fullName>
    </submittedName>
</protein>
<name>I3XBT9_SINF2</name>
<dbReference type="HOGENOM" id="CLU_1109859_0_0_5"/>
<dbReference type="AlphaFoldDB" id="I3XBT9"/>
<accession>I3XBT9</accession>
<dbReference type="STRING" id="1185652.USDA257_c48100"/>
<evidence type="ECO:0000313" key="2">
    <source>
        <dbReference type="Proteomes" id="UP000006180"/>
    </source>
</evidence>
<dbReference type="KEGG" id="sfd:USDA257_c48100"/>
<gene>
    <name evidence="1" type="ORF">USDA257_c48100</name>
</gene>
<dbReference type="EMBL" id="CP003563">
    <property type="protein sequence ID" value="AFL53345.1"/>
    <property type="molecule type" value="Genomic_DNA"/>
</dbReference>
<proteinExistence type="predicted"/>
<dbReference type="eggNOG" id="ENOG502ZBE1">
    <property type="taxonomic scope" value="Bacteria"/>
</dbReference>
<organism evidence="1 2">
    <name type="scientific">Sinorhizobium fredii (strain USDA 257)</name>
    <dbReference type="NCBI Taxonomy" id="1185652"/>
    <lineage>
        <taxon>Bacteria</taxon>
        <taxon>Pseudomonadati</taxon>
        <taxon>Pseudomonadota</taxon>
        <taxon>Alphaproteobacteria</taxon>
        <taxon>Hyphomicrobiales</taxon>
        <taxon>Rhizobiaceae</taxon>
        <taxon>Sinorhizobium/Ensifer group</taxon>
        <taxon>Sinorhizobium</taxon>
    </lineage>
</organism>
<dbReference type="Proteomes" id="UP000006180">
    <property type="component" value="Chromosome"/>
</dbReference>